<sequence>MSDVILNALFGGDTQTRNEAIDKYFAEDAVYRHPLFNVKGKAEIKQAYDLWARMSNDKPKILNKLTSGPTCMLQMEYTIKPLPFVSLTLPSITTLNIEPATDAGAQVITYQEDTWSIRHIIENLPVYGWWHKNVVIKALSNAVLFTDRMMIKTDVVTDQYITPKIAKGEQVAEETFHDAVTTTGKVAGAGYQLITDTAGKLLDYSTEAAGQAYATLKSVTVKTENKAEDIGLEGAKQAGLVVGATKSAFDRLLFLVAQILSFALQLLAAFSGKAHQAIDTGKARAQAHYNQGIAKVASVSDEAQYTIDSAEDSLSEVKAEVVDQYSAGYKQGNKRGLFGLLSLWADKAQENVPYAGDARQLAVDGKDRLAAQGDAAYSDIKHKANKTTAGVEARLSALGETVDGEVGRFKEGFQEGRVVGKEIEKDAPGQVRTAYDHGEAIASDLTNDAIDLAQAGLEKNKEVSSEAQEGLEGIRP</sequence>
<proteinExistence type="predicted"/>
<dbReference type="Proteomes" id="UP001230649">
    <property type="component" value="Unassembled WGS sequence"/>
</dbReference>
<name>A0ACC2WN15_9TREE</name>
<reference evidence="1" key="1">
    <citation type="submission" date="2023-04" db="EMBL/GenBank/DDBJ databases">
        <title>Draft Genome sequencing of Naganishia species isolated from polar environments using Oxford Nanopore Technology.</title>
        <authorList>
            <person name="Leo P."/>
            <person name="Venkateswaran K."/>
        </authorList>
    </citation>
    <scope>NUCLEOTIDE SEQUENCE</scope>
    <source>
        <strain evidence="1">MNA-CCFEE 5262</strain>
    </source>
</reference>
<organism evidence="1 2">
    <name type="scientific">Naganishia adeliensis</name>
    <dbReference type="NCBI Taxonomy" id="92952"/>
    <lineage>
        <taxon>Eukaryota</taxon>
        <taxon>Fungi</taxon>
        <taxon>Dikarya</taxon>
        <taxon>Basidiomycota</taxon>
        <taxon>Agaricomycotina</taxon>
        <taxon>Tremellomycetes</taxon>
        <taxon>Filobasidiales</taxon>
        <taxon>Filobasidiaceae</taxon>
        <taxon>Naganishia</taxon>
    </lineage>
</organism>
<protein>
    <submittedName>
        <fullName evidence="1">Uncharacterized protein</fullName>
    </submittedName>
</protein>
<keyword evidence="2" id="KW-1185">Reference proteome</keyword>
<gene>
    <name evidence="1" type="ORF">QFC20_002047</name>
</gene>
<evidence type="ECO:0000313" key="2">
    <source>
        <dbReference type="Proteomes" id="UP001230649"/>
    </source>
</evidence>
<comment type="caution">
    <text evidence="1">The sequence shown here is derived from an EMBL/GenBank/DDBJ whole genome shotgun (WGS) entry which is preliminary data.</text>
</comment>
<accession>A0ACC2WN15</accession>
<dbReference type="EMBL" id="JASBWS010000013">
    <property type="protein sequence ID" value="KAJ9113155.1"/>
    <property type="molecule type" value="Genomic_DNA"/>
</dbReference>
<evidence type="ECO:0000313" key="1">
    <source>
        <dbReference type="EMBL" id="KAJ9113155.1"/>
    </source>
</evidence>